<gene>
    <name evidence="1" type="ORF">PMACD_LOCUS2442</name>
</gene>
<dbReference type="EMBL" id="CAJOBZ010000004">
    <property type="protein sequence ID" value="CAF4782942.1"/>
    <property type="molecule type" value="Genomic_DNA"/>
</dbReference>
<proteinExistence type="predicted"/>
<evidence type="ECO:0000313" key="2">
    <source>
        <dbReference type="Proteomes" id="UP000663880"/>
    </source>
</evidence>
<dbReference type="AlphaFoldDB" id="A0A821NBW5"/>
<reference evidence="1" key="1">
    <citation type="submission" date="2021-02" db="EMBL/GenBank/DDBJ databases">
        <authorList>
            <person name="Steward A R."/>
        </authorList>
    </citation>
    <scope>NUCLEOTIDE SEQUENCE</scope>
</reference>
<evidence type="ECO:0000313" key="1">
    <source>
        <dbReference type="EMBL" id="CAF4782942.1"/>
    </source>
</evidence>
<sequence length="111" mass="12988">MVCDGRAMLCLESLVTRWRERGERGERRTRSRSLCSSAADGSLLQLLQRRASSAMTFNKKKWQYALLNNLNKKNLEEYRVEECQSVTCSFEGIFNKFEQIEYYPCLEICNS</sequence>
<comment type="caution">
    <text evidence="1">The sequence shown here is derived from an EMBL/GenBank/DDBJ whole genome shotgun (WGS) entry which is preliminary data.</text>
</comment>
<protein>
    <submittedName>
        <fullName evidence="1">Uncharacterized protein</fullName>
    </submittedName>
</protein>
<organism evidence="1 2">
    <name type="scientific">Pieris macdunnoughi</name>
    <dbReference type="NCBI Taxonomy" id="345717"/>
    <lineage>
        <taxon>Eukaryota</taxon>
        <taxon>Metazoa</taxon>
        <taxon>Ecdysozoa</taxon>
        <taxon>Arthropoda</taxon>
        <taxon>Hexapoda</taxon>
        <taxon>Insecta</taxon>
        <taxon>Pterygota</taxon>
        <taxon>Neoptera</taxon>
        <taxon>Endopterygota</taxon>
        <taxon>Lepidoptera</taxon>
        <taxon>Glossata</taxon>
        <taxon>Ditrysia</taxon>
        <taxon>Papilionoidea</taxon>
        <taxon>Pieridae</taxon>
        <taxon>Pierinae</taxon>
        <taxon>Pieris</taxon>
    </lineage>
</organism>
<dbReference type="Proteomes" id="UP000663880">
    <property type="component" value="Unassembled WGS sequence"/>
</dbReference>
<accession>A0A821NBW5</accession>
<keyword evidence="2" id="KW-1185">Reference proteome</keyword>
<name>A0A821NBW5_9NEOP</name>